<organism evidence="7 8">
    <name type="scientific">Paenibacillus amylolyticus</name>
    <dbReference type="NCBI Taxonomy" id="1451"/>
    <lineage>
        <taxon>Bacteria</taxon>
        <taxon>Bacillati</taxon>
        <taxon>Bacillota</taxon>
        <taxon>Bacilli</taxon>
        <taxon>Bacillales</taxon>
        <taxon>Paenibacillaceae</taxon>
        <taxon>Paenibacillus</taxon>
    </lineage>
</organism>
<keyword evidence="5" id="KW-0472">Membrane</keyword>
<dbReference type="InterPro" id="IPR051313">
    <property type="entry name" value="Bact_iron-sidero_bind"/>
</dbReference>
<evidence type="ECO:0000256" key="1">
    <source>
        <dbReference type="ARBA" id="ARBA00004196"/>
    </source>
</evidence>
<keyword evidence="5" id="KW-1133">Transmembrane helix</keyword>
<name>A0A5M9WMK2_PAEAM</name>
<reference evidence="7 8" key="1">
    <citation type="journal article" date="2019" name="J. Ind. Microbiol. Biotechnol.">
        <title>Paenibacillus amylolyticus 27C64 has a diverse set of carbohydrate-active enzymes and complete pectin deconstruction system.</title>
        <authorList>
            <person name="Keggi C."/>
            <person name="Doran-Peterson J."/>
        </authorList>
    </citation>
    <scope>NUCLEOTIDE SEQUENCE [LARGE SCALE GENOMIC DNA]</scope>
    <source>
        <strain evidence="7 8">27C64</strain>
    </source>
</reference>
<accession>A0A5M9WMK2</accession>
<dbReference type="GO" id="GO:1901678">
    <property type="term" value="P:iron coordination entity transport"/>
    <property type="evidence" value="ECO:0007669"/>
    <property type="project" value="UniProtKB-ARBA"/>
</dbReference>
<sequence>MLTVMIRISSNRIVICSHNAPYSSMFIVMVLSLFLVTIQSFASSYMITILNSTCRLSSEMVMLSLPNRLLCNRKFPSRVILNENHYQLERGVVILFKKAWYRISLPVLLFMVIFMSGCTRNEAVGPAATETENTAPQTRTLSTMMGDVTVPLTPERVVVDWNIGHVLAVGVTPVGVPSSLLDYGMFLRDKLVDSADLGNHSEVSLEKMVELEPDLIITWDQEKFQTYSKIAPTVVFVPDQYDSMEAEVTAMGEILNREAEAIAWNESFSQRIAAAQAKIKGVIPADATFTVADFNFLKNPAIIGNSANRGGRATYELLGLTPAPKVKSDILDQGKENLEASAEVFGEYVGDYLLMMVTEGTKDHSLLPNVWDNLPAVQNNHIFKLDIHKYFTADPYTSILQAEEIADRLASGQTELN</sequence>
<dbReference type="GO" id="GO:0030288">
    <property type="term" value="C:outer membrane-bounded periplasmic space"/>
    <property type="evidence" value="ECO:0007669"/>
    <property type="project" value="TreeGrafter"/>
</dbReference>
<dbReference type="PANTHER" id="PTHR30532:SF26">
    <property type="entry name" value="IRON(3+)-HYDROXAMATE-BINDING PROTEIN FHUD"/>
    <property type="match status" value="1"/>
</dbReference>
<evidence type="ECO:0000313" key="8">
    <source>
        <dbReference type="Proteomes" id="UP000323664"/>
    </source>
</evidence>
<dbReference type="PROSITE" id="PS50983">
    <property type="entry name" value="FE_B12_PBP"/>
    <property type="match status" value="1"/>
</dbReference>
<keyword evidence="3" id="KW-0813">Transport</keyword>
<comment type="caution">
    <text evidence="7">The sequence shown here is derived from an EMBL/GenBank/DDBJ whole genome shotgun (WGS) entry which is preliminary data.</text>
</comment>
<keyword evidence="5" id="KW-0812">Transmembrane</keyword>
<feature type="domain" description="Fe/B12 periplasmic-binding" evidence="6">
    <location>
        <begin position="146"/>
        <end position="413"/>
    </location>
</feature>
<dbReference type="PANTHER" id="PTHR30532">
    <property type="entry name" value="IRON III DICITRATE-BINDING PERIPLASMIC PROTEIN"/>
    <property type="match status" value="1"/>
</dbReference>
<proteinExistence type="inferred from homology"/>
<evidence type="ECO:0000313" key="7">
    <source>
        <dbReference type="EMBL" id="KAA8782808.1"/>
    </source>
</evidence>
<protein>
    <submittedName>
        <fullName evidence="7">ABC transporter substrate-binding protein</fullName>
    </submittedName>
</protein>
<dbReference type="InterPro" id="IPR002491">
    <property type="entry name" value="ABC_transptr_periplasmic_BD"/>
</dbReference>
<gene>
    <name evidence="7" type="ORF">EC604_02975</name>
</gene>
<dbReference type="AlphaFoldDB" id="A0A5M9WMK2"/>
<dbReference type="Gene3D" id="3.40.50.1980">
    <property type="entry name" value="Nitrogenase molybdenum iron protein domain"/>
    <property type="match status" value="2"/>
</dbReference>
<dbReference type="Proteomes" id="UP000323664">
    <property type="component" value="Unassembled WGS sequence"/>
</dbReference>
<comment type="similarity">
    <text evidence="2">Belongs to the bacterial solute-binding protein 8 family.</text>
</comment>
<evidence type="ECO:0000256" key="3">
    <source>
        <dbReference type="ARBA" id="ARBA00022448"/>
    </source>
</evidence>
<dbReference type="SUPFAM" id="SSF53807">
    <property type="entry name" value="Helical backbone' metal receptor"/>
    <property type="match status" value="1"/>
</dbReference>
<evidence type="ECO:0000259" key="6">
    <source>
        <dbReference type="PROSITE" id="PS50983"/>
    </source>
</evidence>
<evidence type="ECO:0000256" key="5">
    <source>
        <dbReference type="SAM" id="Phobius"/>
    </source>
</evidence>
<dbReference type="EMBL" id="RIAS01000001">
    <property type="protein sequence ID" value="KAA8782808.1"/>
    <property type="molecule type" value="Genomic_DNA"/>
</dbReference>
<keyword evidence="4" id="KW-0732">Signal</keyword>
<comment type="subcellular location">
    <subcellularLocation>
        <location evidence="1">Cell envelope</location>
    </subcellularLocation>
</comment>
<evidence type="ECO:0000256" key="4">
    <source>
        <dbReference type="ARBA" id="ARBA00022729"/>
    </source>
</evidence>
<evidence type="ECO:0000256" key="2">
    <source>
        <dbReference type="ARBA" id="ARBA00008814"/>
    </source>
</evidence>
<feature type="transmembrane region" description="Helical" evidence="5">
    <location>
        <begin position="26"/>
        <end position="50"/>
    </location>
</feature>
<dbReference type="Pfam" id="PF01497">
    <property type="entry name" value="Peripla_BP_2"/>
    <property type="match status" value="1"/>
</dbReference>